<sequence>MRIRLNYAASNEADRYSCKSLLDEQAGHDSDSSTLSIGRDTPFQKQPQHNASADSTKRSVSFDFTATQSYPAEAEEQEDSNDTTWYTHEELAQFRQNLIHDTRAFYFSERRSALWQRTLHRLYQECSSVESSSDLLSNIQERLCAMYDQSDSILGLERTVIKFVYAQAHQRRTATLEQFQSNQSSNMEAINLPSRRFAQELGSALSQAISSPE</sequence>
<gene>
    <name evidence="2" type="ORF">APAL1065_LOCUS22931</name>
</gene>
<name>A0A7S2YNX1_9STRA</name>
<protein>
    <submittedName>
        <fullName evidence="2">Uncharacterized protein</fullName>
    </submittedName>
</protein>
<evidence type="ECO:0000313" key="2">
    <source>
        <dbReference type="EMBL" id="CAD9986833.1"/>
    </source>
</evidence>
<dbReference type="AlphaFoldDB" id="A0A7S2YNX1"/>
<accession>A0A7S2YNX1</accession>
<organism evidence="2">
    <name type="scientific">Entomoneis paludosa</name>
    <dbReference type="NCBI Taxonomy" id="265537"/>
    <lineage>
        <taxon>Eukaryota</taxon>
        <taxon>Sar</taxon>
        <taxon>Stramenopiles</taxon>
        <taxon>Ochrophyta</taxon>
        <taxon>Bacillariophyta</taxon>
        <taxon>Bacillariophyceae</taxon>
        <taxon>Bacillariophycidae</taxon>
        <taxon>Entomoneidaceae</taxon>
        <taxon>Entomoneis</taxon>
    </lineage>
</organism>
<feature type="compositionally biased region" description="Polar residues" evidence="1">
    <location>
        <begin position="43"/>
        <end position="58"/>
    </location>
</feature>
<evidence type="ECO:0000256" key="1">
    <source>
        <dbReference type="SAM" id="MobiDB-lite"/>
    </source>
</evidence>
<feature type="region of interest" description="Disordered" evidence="1">
    <location>
        <begin position="23"/>
        <end position="58"/>
    </location>
</feature>
<reference evidence="2" key="1">
    <citation type="submission" date="2021-01" db="EMBL/GenBank/DDBJ databases">
        <authorList>
            <person name="Corre E."/>
            <person name="Pelletier E."/>
            <person name="Niang G."/>
            <person name="Scheremetjew M."/>
            <person name="Finn R."/>
            <person name="Kale V."/>
            <person name="Holt S."/>
            <person name="Cochrane G."/>
            <person name="Meng A."/>
            <person name="Brown T."/>
            <person name="Cohen L."/>
        </authorList>
    </citation>
    <scope>NUCLEOTIDE SEQUENCE</scope>
    <source>
        <strain evidence="2">CCMP125</strain>
    </source>
</reference>
<dbReference type="EMBL" id="HBHT01034089">
    <property type="protein sequence ID" value="CAD9986833.1"/>
    <property type="molecule type" value="Transcribed_RNA"/>
</dbReference>
<proteinExistence type="predicted"/>